<organism evidence="1 2">
    <name type="scientific">Tanacetum coccineum</name>
    <dbReference type="NCBI Taxonomy" id="301880"/>
    <lineage>
        <taxon>Eukaryota</taxon>
        <taxon>Viridiplantae</taxon>
        <taxon>Streptophyta</taxon>
        <taxon>Embryophyta</taxon>
        <taxon>Tracheophyta</taxon>
        <taxon>Spermatophyta</taxon>
        <taxon>Magnoliopsida</taxon>
        <taxon>eudicotyledons</taxon>
        <taxon>Gunneridae</taxon>
        <taxon>Pentapetalae</taxon>
        <taxon>asterids</taxon>
        <taxon>campanulids</taxon>
        <taxon>Asterales</taxon>
        <taxon>Asteraceae</taxon>
        <taxon>Asteroideae</taxon>
        <taxon>Anthemideae</taxon>
        <taxon>Anthemidinae</taxon>
        <taxon>Tanacetum</taxon>
    </lineage>
</organism>
<dbReference type="Proteomes" id="UP001151760">
    <property type="component" value="Unassembled WGS sequence"/>
</dbReference>
<comment type="caution">
    <text evidence="1">The sequence shown here is derived from an EMBL/GenBank/DDBJ whole genome shotgun (WGS) entry which is preliminary data.</text>
</comment>
<sequence length="297" mass="32996">MVRGGSLGIQILRSLPPLHPLLGRHAVISAGMGYNQQLPLGHPGCMPGRGGPYGAARAREEEVKKLDQEIRSLRVVDMKVQGLRNQTRNLETLLEAEVDMKKREDDKVEKRCAEIDARLDALSVDFDEELYPHMLIAIASHRWVIGHGLSLAVLKCAESTKLSQAQLDLEAIEAYDPEADAKYVAVLHALKDLKYPLIDQLEKLKDAPIDLIMTSLYFESDVREDTPQWIREIRPSSSQLKIPVSDGIPVSVPTVAPQGLAILLTDAATQTETTEDEASPRLIRSKSLPPMYNLDWP</sequence>
<evidence type="ECO:0008006" key="3">
    <source>
        <dbReference type="Google" id="ProtNLM"/>
    </source>
</evidence>
<reference evidence="1" key="1">
    <citation type="journal article" date="2022" name="Int. J. Mol. Sci.">
        <title>Draft Genome of Tanacetum Coccineum: Genomic Comparison of Closely Related Tanacetum-Family Plants.</title>
        <authorList>
            <person name="Yamashiro T."/>
            <person name="Shiraishi A."/>
            <person name="Nakayama K."/>
            <person name="Satake H."/>
        </authorList>
    </citation>
    <scope>NUCLEOTIDE SEQUENCE</scope>
</reference>
<protein>
    <recommendedName>
        <fullName evidence="3">Transposase (Putative), gypsy type</fullName>
    </recommendedName>
</protein>
<dbReference type="EMBL" id="BQNB010018303">
    <property type="protein sequence ID" value="GJT72918.1"/>
    <property type="molecule type" value="Genomic_DNA"/>
</dbReference>
<accession>A0ABQ5GC93</accession>
<name>A0ABQ5GC93_9ASTR</name>
<gene>
    <name evidence="1" type="ORF">Tco_1032204</name>
</gene>
<proteinExistence type="predicted"/>
<reference evidence="1" key="2">
    <citation type="submission" date="2022-01" db="EMBL/GenBank/DDBJ databases">
        <authorList>
            <person name="Yamashiro T."/>
            <person name="Shiraishi A."/>
            <person name="Satake H."/>
            <person name="Nakayama K."/>
        </authorList>
    </citation>
    <scope>NUCLEOTIDE SEQUENCE</scope>
</reference>
<evidence type="ECO:0000313" key="1">
    <source>
        <dbReference type="EMBL" id="GJT72918.1"/>
    </source>
</evidence>
<keyword evidence="2" id="KW-1185">Reference proteome</keyword>
<evidence type="ECO:0000313" key="2">
    <source>
        <dbReference type="Proteomes" id="UP001151760"/>
    </source>
</evidence>